<dbReference type="SUPFAM" id="SSF88723">
    <property type="entry name" value="PIN domain-like"/>
    <property type="match status" value="1"/>
</dbReference>
<proteinExistence type="predicted"/>
<organism evidence="2 3">
    <name type="scientific">Sphaerospermopsis aphanizomenoides LEGE 00250</name>
    <dbReference type="NCBI Taxonomy" id="2777972"/>
    <lineage>
        <taxon>Bacteria</taxon>
        <taxon>Bacillati</taxon>
        <taxon>Cyanobacteriota</taxon>
        <taxon>Cyanophyceae</taxon>
        <taxon>Nostocales</taxon>
        <taxon>Aphanizomenonaceae</taxon>
        <taxon>Sphaerospermopsis</taxon>
        <taxon>Sphaerospermopsis aphanizomenoides</taxon>
    </lineage>
</organism>
<evidence type="ECO:0000313" key="2">
    <source>
        <dbReference type="EMBL" id="MBE9237403.1"/>
    </source>
</evidence>
<dbReference type="Gene3D" id="3.40.50.1010">
    <property type="entry name" value="5'-nuclease"/>
    <property type="match status" value="1"/>
</dbReference>
<gene>
    <name evidence="2" type="ORF">IQ227_15545</name>
</gene>
<feature type="domain" description="PIN" evidence="1">
    <location>
        <begin position="3"/>
        <end position="135"/>
    </location>
</feature>
<evidence type="ECO:0000313" key="3">
    <source>
        <dbReference type="Proteomes" id="UP000606776"/>
    </source>
</evidence>
<keyword evidence="3" id="KW-1185">Reference proteome</keyword>
<evidence type="ECO:0000259" key="1">
    <source>
        <dbReference type="Pfam" id="PF01850"/>
    </source>
</evidence>
<dbReference type="InterPro" id="IPR029060">
    <property type="entry name" value="PIN-like_dom_sf"/>
</dbReference>
<dbReference type="EMBL" id="JADEWB010000093">
    <property type="protein sequence ID" value="MBE9237403.1"/>
    <property type="molecule type" value="Genomic_DNA"/>
</dbReference>
<accession>A0ABR9VFZ5</accession>
<protein>
    <submittedName>
        <fullName evidence="2">Type II toxin-antitoxin system VapC family toxin</fullName>
    </submittedName>
</protein>
<dbReference type="InterPro" id="IPR002716">
    <property type="entry name" value="PIN_dom"/>
</dbReference>
<sequence>MAYLIDTNIILIIAQPHHPMCPESLNALATLRRKQETCYLTHQNLVEFWHSATRPVEKNGLGMSLIAAEAELEKLENFFPILPDIPEIYQHWKQIVIEYGVMGVNVHDARLVAVMFAHQITHLLTFNMSDFKRYGNKITPVHPNTLLI</sequence>
<dbReference type="RefSeq" id="WP_193943278.1">
    <property type="nucleotide sequence ID" value="NZ_JADEWB010000093.1"/>
</dbReference>
<dbReference type="Proteomes" id="UP000606776">
    <property type="component" value="Unassembled WGS sequence"/>
</dbReference>
<comment type="caution">
    <text evidence="2">The sequence shown here is derived from an EMBL/GenBank/DDBJ whole genome shotgun (WGS) entry which is preliminary data.</text>
</comment>
<dbReference type="CDD" id="cd09854">
    <property type="entry name" value="PIN_VapC-like"/>
    <property type="match status" value="1"/>
</dbReference>
<dbReference type="Pfam" id="PF01850">
    <property type="entry name" value="PIN"/>
    <property type="match status" value="1"/>
</dbReference>
<name>A0ABR9VFZ5_9CYAN</name>
<reference evidence="2 3" key="1">
    <citation type="submission" date="2020-10" db="EMBL/GenBank/DDBJ databases">
        <authorList>
            <person name="Castelo-Branco R."/>
            <person name="Eusebio N."/>
            <person name="Adriana R."/>
            <person name="Vieira A."/>
            <person name="Brugerolle De Fraissinette N."/>
            <person name="Rezende De Castro R."/>
            <person name="Schneider M.P."/>
            <person name="Vasconcelos V."/>
            <person name="Leao P.N."/>
        </authorList>
    </citation>
    <scope>NUCLEOTIDE SEQUENCE [LARGE SCALE GENOMIC DNA]</scope>
    <source>
        <strain evidence="2 3">LEGE 00250</strain>
    </source>
</reference>